<protein>
    <recommendedName>
        <fullName evidence="4">DUF4476 domain-containing protein</fullName>
    </recommendedName>
</protein>
<feature type="chain" id="PRO_5046462870" description="DUF4476 domain-containing protein" evidence="1">
    <location>
        <begin position="19"/>
        <end position="243"/>
    </location>
</feature>
<dbReference type="RefSeq" id="WP_194108180.1">
    <property type="nucleotide sequence ID" value="NZ_JADFFM010000002.1"/>
</dbReference>
<gene>
    <name evidence="2" type="ORF">IRJ18_20695</name>
</gene>
<evidence type="ECO:0000313" key="2">
    <source>
        <dbReference type="EMBL" id="MBE9668799.1"/>
    </source>
</evidence>
<organism evidence="2 3">
    <name type="scientific">Mucilaginibacter boryungensis</name>
    <dbReference type="NCBI Taxonomy" id="768480"/>
    <lineage>
        <taxon>Bacteria</taxon>
        <taxon>Pseudomonadati</taxon>
        <taxon>Bacteroidota</taxon>
        <taxon>Sphingobacteriia</taxon>
        <taxon>Sphingobacteriales</taxon>
        <taxon>Sphingobacteriaceae</taxon>
        <taxon>Mucilaginibacter</taxon>
    </lineage>
</organism>
<name>A0ABR9XNS3_9SPHI</name>
<feature type="signal peptide" evidence="1">
    <location>
        <begin position="1"/>
        <end position="18"/>
    </location>
</feature>
<keyword evidence="3" id="KW-1185">Reference proteome</keyword>
<keyword evidence="1" id="KW-0732">Signal</keyword>
<proteinExistence type="predicted"/>
<dbReference type="SUPFAM" id="SSF49464">
    <property type="entry name" value="Carboxypeptidase regulatory domain-like"/>
    <property type="match status" value="1"/>
</dbReference>
<accession>A0ABR9XNS3</accession>
<evidence type="ECO:0000256" key="1">
    <source>
        <dbReference type="SAM" id="SignalP"/>
    </source>
</evidence>
<evidence type="ECO:0008006" key="4">
    <source>
        <dbReference type="Google" id="ProtNLM"/>
    </source>
</evidence>
<sequence>MRFWLLVCICGLAIQSFAQERVAEGVVFDKVTKERIAKVNIINLRTKQSIYNTLKAEFKINVLPDDKLVVSKLGYFTDTVKVPANNTLLIYLSPTAIQLKQVNIKDTLQSPYKRYLATKSEYSKAYGSNAYRDVLSLSPGSGAGISIDALWTSFSREGRNAQKLQGYIEQEYHENQIDFRFNKQFVANITGLKDPMLTDFMQKYRPGYYTVVNANQYEFIASIRANLKRYLRNQKAFSLPDLK</sequence>
<comment type="caution">
    <text evidence="2">The sequence shown here is derived from an EMBL/GenBank/DDBJ whole genome shotgun (WGS) entry which is preliminary data.</text>
</comment>
<evidence type="ECO:0000313" key="3">
    <source>
        <dbReference type="Proteomes" id="UP000632774"/>
    </source>
</evidence>
<dbReference type="InterPro" id="IPR008969">
    <property type="entry name" value="CarboxyPept-like_regulatory"/>
</dbReference>
<dbReference type="Proteomes" id="UP000632774">
    <property type="component" value="Unassembled WGS sequence"/>
</dbReference>
<dbReference type="EMBL" id="JADFFM010000002">
    <property type="protein sequence ID" value="MBE9668799.1"/>
    <property type="molecule type" value="Genomic_DNA"/>
</dbReference>
<reference evidence="2 3" key="1">
    <citation type="submission" date="2020-10" db="EMBL/GenBank/DDBJ databases">
        <title>Mucilaginibacter mali sp. nov., isolated from rhizosphere soil of apple orchard.</title>
        <authorList>
            <person name="Lee J.-S."/>
            <person name="Kim H.S."/>
            <person name="Kim J.-S."/>
        </authorList>
    </citation>
    <scope>NUCLEOTIDE SEQUENCE [LARGE SCALE GENOMIC DNA]</scope>
    <source>
        <strain evidence="2 3">KCTC 23157</strain>
    </source>
</reference>